<protein>
    <submittedName>
        <fullName evidence="2">Nucleotide-diphospho-sugar transferase</fullName>
    </submittedName>
</protein>
<proteinExistence type="predicted"/>
<dbReference type="Gene3D" id="3.90.550.10">
    <property type="entry name" value="Spore Coat Polysaccharide Biosynthesis Protein SpsA, Chain A"/>
    <property type="match status" value="1"/>
</dbReference>
<keyword evidence="3" id="KW-1185">Reference proteome</keyword>
<comment type="caution">
    <text evidence="2">The sequence shown here is derived from an EMBL/GenBank/DDBJ whole genome shotgun (WGS) entry which is preliminary data.</text>
</comment>
<dbReference type="InterPro" id="IPR029044">
    <property type="entry name" value="Nucleotide-diphossugar_trans"/>
</dbReference>
<dbReference type="Proteomes" id="UP000606003">
    <property type="component" value="Unassembled WGS sequence"/>
</dbReference>
<feature type="compositionally biased region" description="Low complexity" evidence="1">
    <location>
        <begin position="323"/>
        <end position="338"/>
    </location>
</feature>
<dbReference type="EMBL" id="JACXAC010000003">
    <property type="protein sequence ID" value="MBD2722180.1"/>
    <property type="molecule type" value="Genomic_DNA"/>
</dbReference>
<name>A0ABR8JSV7_9BACT</name>
<feature type="region of interest" description="Disordered" evidence="1">
    <location>
        <begin position="323"/>
        <end position="346"/>
    </location>
</feature>
<dbReference type="SUPFAM" id="SSF53448">
    <property type="entry name" value="Nucleotide-diphospho-sugar transferases"/>
    <property type="match status" value="1"/>
</dbReference>
<keyword evidence="2" id="KW-0808">Transferase</keyword>
<dbReference type="RefSeq" id="WP_190923469.1">
    <property type="nucleotide sequence ID" value="NZ_JACXAC010000003.1"/>
</dbReference>
<sequence length="346" mass="38860">MIPSPPLPPADKPPVRPRCETAVLFLVFNRPDATAQVLNRLMVAGVHRLYVAADGARPGHPTDEALCAQVRAVVMQITARWNCEVHTLFRVNNLGCSVAVSESINWFFAHETEGIIVEDDCLPAPDFIPFCTELLARYRHDTRVMHIGGNHFGPDAGSALGPKTDSYYFSQQVHTWGWATWRRAWQHYDLHLHALPTLAAHGRLRGSFSSQLESQYFLRKFWDLYHGPRPFTTWDYQWHFARAAHAGLTIMPSVNLVTNIGFGHEEATHTQDATDPHAALPTGQLHWPLRHPSRVLNDRPRDRQQFRAFLGGRLRAKLRGLLRPARPTAPAGAAPSSPVIVEPASR</sequence>
<evidence type="ECO:0000313" key="2">
    <source>
        <dbReference type="EMBL" id="MBD2722180.1"/>
    </source>
</evidence>
<reference evidence="2 3" key="1">
    <citation type="submission" date="2020-09" db="EMBL/GenBank/DDBJ databases">
        <authorList>
            <person name="Kim M.K."/>
        </authorList>
    </citation>
    <scope>NUCLEOTIDE SEQUENCE [LARGE SCALE GENOMIC DNA]</scope>
    <source>
        <strain evidence="2 3">BT189</strain>
    </source>
</reference>
<gene>
    <name evidence="2" type="ORF">IC234_08575</name>
</gene>
<organism evidence="2 3">
    <name type="scientific">Hymenobacter armeniacus</name>
    <dbReference type="NCBI Taxonomy" id="2771358"/>
    <lineage>
        <taxon>Bacteria</taxon>
        <taxon>Pseudomonadati</taxon>
        <taxon>Bacteroidota</taxon>
        <taxon>Cytophagia</taxon>
        <taxon>Cytophagales</taxon>
        <taxon>Hymenobacteraceae</taxon>
        <taxon>Hymenobacter</taxon>
    </lineage>
</organism>
<dbReference type="GO" id="GO:0016740">
    <property type="term" value="F:transferase activity"/>
    <property type="evidence" value="ECO:0007669"/>
    <property type="project" value="UniProtKB-KW"/>
</dbReference>
<evidence type="ECO:0000313" key="3">
    <source>
        <dbReference type="Proteomes" id="UP000606003"/>
    </source>
</evidence>
<evidence type="ECO:0000256" key="1">
    <source>
        <dbReference type="SAM" id="MobiDB-lite"/>
    </source>
</evidence>
<accession>A0ABR8JSV7</accession>